<dbReference type="PIRSF" id="PIRSF000097">
    <property type="entry name" value="AKR"/>
    <property type="match status" value="1"/>
</dbReference>
<evidence type="ECO:0000313" key="7">
    <source>
        <dbReference type="EMBL" id="CCA69673.1"/>
    </source>
</evidence>
<dbReference type="Proteomes" id="UP000007148">
    <property type="component" value="Unassembled WGS sequence"/>
</dbReference>
<evidence type="ECO:0000256" key="2">
    <source>
        <dbReference type="ARBA" id="ARBA00023002"/>
    </source>
</evidence>
<feature type="binding site" evidence="4">
    <location>
        <position position="118"/>
    </location>
    <ligand>
        <name>substrate</name>
    </ligand>
</feature>
<evidence type="ECO:0000256" key="3">
    <source>
        <dbReference type="PIRSR" id="PIRSR000097-1"/>
    </source>
</evidence>
<dbReference type="PRINTS" id="PR00069">
    <property type="entry name" value="ALDKETRDTASE"/>
</dbReference>
<dbReference type="HOGENOM" id="CLU_023205_0_1_1"/>
<proteinExistence type="inferred from homology"/>
<evidence type="ECO:0000313" key="8">
    <source>
        <dbReference type="Proteomes" id="UP000007148"/>
    </source>
</evidence>
<feature type="active site" description="Proton donor" evidence="3">
    <location>
        <position position="56"/>
    </location>
</feature>
<dbReference type="PANTHER" id="PTHR43827:SF13">
    <property type="entry name" value="ALDO_KETO REDUCTASE FAMILY PROTEIN"/>
    <property type="match status" value="1"/>
</dbReference>
<keyword evidence="2" id="KW-0560">Oxidoreductase</keyword>
<dbReference type="InterPro" id="IPR018170">
    <property type="entry name" value="Aldo/ket_reductase_CS"/>
</dbReference>
<evidence type="ECO:0000259" key="6">
    <source>
        <dbReference type="Pfam" id="PF00248"/>
    </source>
</evidence>
<dbReference type="OrthoDB" id="416253at2759"/>
<dbReference type="SUPFAM" id="SSF51430">
    <property type="entry name" value="NAD(P)-linked oxidoreductase"/>
    <property type="match status" value="1"/>
</dbReference>
<dbReference type="InterPro" id="IPR036812">
    <property type="entry name" value="NAD(P)_OxRdtase_dom_sf"/>
</dbReference>
<name>G4TEE2_SERID</name>
<dbReference type="PANTHER" id="PTHR43827">
    <property type="entry name" value="2,5-DIKETO-D-GLUCONIC ACID REDUCTASE"/>
    <property type="match status" value="1"/>
</dbReference>
<dbReference type="InterPro" id="IPR023210">
    <property type="entry name" value="NADP_OxRdtase_dom"/>
</dbReference>
<dbReference type="Gene3D" id="3.20.20.100">
    <property type="entry name" value="NADP-dependent oxidoreductase domain"/>
    <property type="match status" value="1"/>
</dbReference>
<dbReference type="FunFam" id="3.20.20.100:FF:000015">
    <property type="entry name" value="Oxidoreductase, aldo/keto reductase family"/>
    <property type="match status" value="1"/>
</dbReference>
<evidence type="ECO:0000256" key="5">
    <source>
        <dbReference type="PIRSR" id="PIRSR000097-3"/>
    </source>
</evidence>
<reference evidence="7 8" key="1">
    <citation type="journal article" date="2011" name="PLoS Pathog.">
        <title>Endophytic Life Strategies Decoded by Genome and Transcriptome Analyses of the Mutualistic Root Symbiont Piriformospora indica.</title>
        <authorList>
            <person name="Zuccaro A."/>
            <person name="Lahrmann U."/>
            <person name="Guldener U."/>
            <person name="Langen G."/>
            <person name="Pfiffi S."/>
            <person name="Biedenkopf D."/>
            <person name="Wong P."/>
            <person name="Samans B."/>
            <person name="Grimm C."/>
            <person name="Basiewicz M."/>
            <person name="Murat C."/>
            <person name="Martin F."/>
            <person name="Kogel K.H."/>
        </authorList>
    </citation>
    <scope>NUCLEOTIDE SEQUENCE [LARGE SCALE GENOMIC DNA]</scope>
    <source>
        <strain evidence="7 8">DSM 11827</strain>
    </source>
</reference>
<feature type="domain" description="NADP-dependent oxidoreductase" evidence="6">
    <location>
        <begin position="29"/>
        <end position="270"/>
    </location>
</feature>
<dbReference type="PROSITE" id="PS00063">
    <property type="entry name" value="ALDOKETO_REDUCTASE_3"/>
    <property type="match status" value="1"/>
</dbReference>
<dbReference type="AlphaFoldDB" id="G4TEE2"/>
<dbReference type="GO" id="GO:0016491">
    <property type="term" value="F:oxidoreductase activity"/>
    <property type="evidence" value="ECO:0007669"/>
    <property type="project" value="UniProtKB-KW"/>
</dbReference>
<accession>G4TEE2</accession>
<dbReference type="eggNOG" id="KOG1577">
    <property type="taxonomic scope" value="Eukaryota"/>
</dbReference>
<feature type="site" description="Lowers pKa of active site Tyr" evidence="5">
    <location>
        <position position="85"/>
    </location>
</feature>
<dbReference type="EMBL" id="CAFZ01000060">
    <property type="protein sequence ID" value="CCA69673.1"/>
    <property type="molecule type" value="Genomic_DNA"/>
</dbReference>
<gene>
    <name evidence="7" type="ORF">PIIN_03612</name>
</gene>
<dbReference type="Pfam" id="PF00248">
    <property type="entry name" value="Aldo_ket_red"/>
    <property type="match status" value="1"/>
</dbReference>
<dbReference type="OMA" id="PRIHLGV"/>
<dbReference type="InterPro" id="IPR020471">
    <property type="entry name" value="AKR"/>
</dbReference>
<protein>
    <submittedName>
        <fullName evidence="7">Related to 2,5-diketo-D-gluconic acid reductase</fullName>
    </submittedName>
</protein>
<evidence type="ECO:0000256" key="1">
    <source>
        <dbReference type="ARBA" id="ARBA00007905"/>
    </source>
</evidence>
<sequence>MSTSNLTLDSRIRLKDGREIPHIGFGVYEMSGEEAYRSVTIALEARYRLIDSAAWYGNEAECAKAIIDFCTSTNTPRSSIWFTTKLQSNRGYSATKRAIETSFEKCRGLEYIDLYLIHSPLGGPQMRKESWKAVLEAKEEGKLRSVGVSNYGVAHLDEMMADGVEMPVINQVDLHPFMTRDPIVERCRELGIVLEAWGPVVRGLRFKHPTIVELAKRHSKSPAQILLRYSLQRGYIPLPKSVTKERIIENKNLYDFELSDKEMETLHSLDEYLVTDWDVTNAD</sequence>
<keyword evidence="8" id="KW-1185">Reference proteome</keyword>
<comment type="caution">
    <text evidence="7">The sequence shown here is derived from an EMBL/GenBank/DDBJ whole genome shotgun (WGS) entry which is preliminary data.</text>
</comment>
<dbReference type="CDD" id="cd19071">
    <property type="entry name" value="AKR_AKR1-5-like"/>
    <property type="match status" value="1"/>
</dbReference>
<dbReference type="STRING" id="1109443.G4TEE2"/>
<evidence type="ECO:0000256" key="4">
    <source>
        <dbReference type="PIRSR" id="PIRSR000097-2"/>
    </source>
</evidence>
<dbReference type="InParanoid" id="G4TEE2"/>
<dbReference type="FunCoup" id="G4TEE2">
    <property type="interactions" value="44"/>
</dbReference>
<comment type="similarity">
    <text evidence="1">Belongs to the aldo/keto reductase family.</text>
</comment>
<organism evidence="7 8">
    <name type="scientific">Serendipita indica (strain DSM 11827)</name>
    <name type="common">Root endophyte fungus</name>
    <name type="synonym">Piriformospora indica</name>
    <dbReference type="NCBI Taxonomy" id="1109443"/>
    <lineage>
        <taxon>Eukaryota</taxon>
        <taxon>Fungi</taxon>
        <taxon>Dikarya</taxon>
        <taxon>Basidiomycota</taxon>
        <taxon>Agaricomycotina</taxon>
        <taxon>Agaricomycetes</taxon>
        <taxon>Sebacinales</taxon>
        <taxon>Serendipitaceae</taxon>
        <taxon>Serendipita</taxon>
    </lineage>
</organism>